<evidence type="ECO:0000313" key="2">
    <source>
        <dbReference type="Proteomes" id="UP001607303"/>
    </source>
</evidence>
<dbReference type="Proteomes" id="UP001607303">
    <property type="component" value="Unassembled WGS sequence"/>
</dbReference>
<dbReference type="AlphaFoldDB" id="A0ABD2AIZ9"/>
<dbReference type="EMBL" id="JAYRBN010000119">
    <property type="protein sequence ID" value="KAL2719800.1"/>
    <property type="molecule type" value="Genomic_DNA"/>
</dbReference>
<proteinExistence type="predicted"/>
<keyword evidence="2" id="KW-1185">Reference proteome</keyword>
<organism evidence="1 2">
    <name type="scientific">Vespula maculifrons</name>
    <name type="common">Eastern yellow jacket</name>
    <name type="synonym">Wasp</name>
    <dbReference type="NCBI Taxonomy" id="7453"/>
    <lineage>
        <taxon>Eukaryota</taxon>
        <taxon>Metazoa</taxon>
        <taxon>Ecdysozoa</taxon>
        <taxon>Arthropoda</taxon>
        <taxon>Hexapoda</taxon>
        <taxon>Insecta</taxon>
        <taxon>Pterygota</taxon>
        <taxon>Neoptera</taxon>
        <taxon>Endopterygota</taxon>
        <taxon>Hymenoptera</taxon>
        <taxon>Apocrita</taxon>
        <taxon>Aculeata</taxon>
        <taxon>Vespoidea</taxon>
        <taxon>Vespidae</taxon>
        <taxon>Vespinae</taxon>
        <taxon>Vespula</taxon>
    </lineage>
</organism>
<comment type="caution">
    <text evidence="1">The sequence shown here is derived from an EMBL/GenBank/DDBJ whole genome shotgun (WGS) entry which is preliminary data.</text>
</comment>
<evidence type="ECO:0000313" key="1">
    <source>
        <dbReference type="EMBL" id="KAL2719800.1"/>
    </source>
</evidence>
<gene>
    <name evidence="1" type="ORF">V1477_021294</name>
</gene>
<name>A0ABD2AIZ9_VESMC</name>
<reference evidence="1 2" key="1">
    <citation type="journal article" date="2024" name="Ann. Entomol. Soc. Am.">
        <title>Genomic analyses of the southern and eastern yellowjacket wasps (Hymenoptera: Vespidae) reveal evolutionary signatures of social life.</title>
        <authorList>
            <person name="Catto M.A."/>
            <person name="Caine P.B."/>
            <person name="Orr S.E."/>
            <person name="Hunt B.G."/>
            <person name="Goodisman M.A.D."/>
        </authorList>
    </citation>
    <scope>NUCLEOTIDE SEQUENCE [LARGE SCALE GENOMIC DNA]</scope>
    <source>
        <strain evidence="1">232</strain>
        <tissue evidence="1">Head and thorax</tissue>
    </source>
</reference>
<protein>
    <submittedName>
        <fullName evidence="1">Uncharacterized protein</fullName>
    </submittedName>
</protein>
<sequence>MLKFENLFGLNYHFKQLIIFSPVRFVNQRIHLSEGGWGRGWHGREFNWNAERFARARKSKHPFPPMAYSLAELTAGNQGNWVVPSMSMQGSQAMFCCGTPKGITLLSTKVQHSIRLDE</sequence>
<accession>A0ABD2AIZ9</accession>